<evidence type="ECO:0000313" key="3">
    <source>
        <dbReference type="Proteomes" id="UP000887013"/>
    </source>
</evidence>
<evidence type="ECO:0000313" key="2">
    <source>
        <dbReference type="EMBL" id="GFT83713.1"/>
    </source>
</evidence>
<dbReference type="InterPro" id="IPR000477">
    <property type="entry name" value="RT_dom"/>
</dbReference>
<dbReference type="PANTHER" id="PTHR24559:SF444">
    <property type="entry name" value="REVERSE TRANSCRIPTASE DOMAIN-CONTAINING PROTEIN"/>
    <property type="match status" value="1"/>
</dbReference>
<dbReference type="InterPro" id="IPR043502">
    <property type="entry name" value="DNA/RNA_pol_sf"/>
</dbReference>
<evidence type="ECO:0000259" key="1">
    <source>
        <dbReference type="Pfam" id="PF00078"/>
    </source>
</evidence>
<dbReference type="Gene3D" id="3.10.10.10">
    <property type="entry name" value="HIV Type 1 Reverse Transcriptase, subunit A, domain 1"/>
    <property type="match status" value="1"/>
</dbReference>
<dbReference type="InterPro" id="IPR053134">
    <property type="entry name" value="RNA-dir_DNA_polymerase"/>
</dbReference>
<dbReference type="Gene3D" id="3.30.70.270">
    <property type="match status" value="1"/>
</dbReference>
<dbReference type="InterPro" id="IPR043128">
    <property type="entry name" value="Rev_trsase/Diguanyl_cyclase"/>
</dbReference>
<dbReference type="EMBL" id="BMAW01072591">
    <property type="protein sequence ID" value="GFT83713.1"/>
    <property type="molecule type" value="Genomic_DNA"/>
</dbReference>
<feature type="domain" description="Reverse transcriptase" evidence="1">
    <location>
        <begin position="49"/>
        <end position="151"/>
    </location>
</feature>
<dbReference type="SUPFAM" id="SSF56672">
    <property type="entry name" value="DNA/RNA polymerases"/>
    <property type="match status" value="1"/>
</dbReference>
<protein>
    <submittedName>
        <fullName evidence="2">Transposon Tf2-9 polyprotein</fullName>
    </submittedName>
</protein>
<dbReference type="AlphaFoldDB" id="A0A8X6PTT0"/>
<organism evidence="2 3">
    <name type="scientific">Nephila pilipes</name>
    <name type="common">Giant wood spider</name>
    <name type="synonym">Nephila maculata</name>
    <dbReference type="NCBI Taxonomy" id="299642"/>
    <lineage>
        <taxon>Eukaryota</taxon>
        <taxon>Metazoa</taxon>
        <taxon>Ecdysozoa</taxon>
        <taxon>Arthropoda</taxon>
        <taxon>Chelicerata</taxon>
        <taxon>Arachnida</taxon>
        <taxon>Araneae</taxon>
        <taxon>Araneomorphae</taxon>
        <taxon>Entelegynae</taxon>
        <taxon>Araneoidea</taxon>
        <taxon>Nephilidae</taxon>
        <taxon>Nephila</taxon>
    </lineage>
</organism>
<dbReference type="Proteomes" id="UP000887013">
    <property type="component" value="Unassembled WGS sequence"/>
</dbReference>
<proteinExistence type="predicted"/>
<dbReference type="Pfam" id="PF00078">
    <property type="entry name" value="RVT_1"/>
    <property type="match status" value="1"/>
</dbReference>
<accession>A0A8X6PTT0</accession>
<dbReference type="PANTHER" id="PTHR24559">
    <property type="entry name" value="TRANSPOSON TY3-I GAG-POL POLYPROTEIN"/>
    <property type="match status" value="1"/>
</dbReference>
<reference evidence="2" key="1">
    <citation type="submission" date="2020-08" db="EMBL/GenBank/DDBJ databases">
        <title>Multicomponent nature underlies the extraordinary mechanical properties of spider dragline silk.</title>
        <authorList>
            <person name="Kono N."/>
            <person name="Nakamura H."/>
            <person name="Mori M."/>
            <person name="Yoshida Y."/>
            <person name="Ohtoshi R."/>
            <person name="Malay A.D."/>
            <person name="Moran D.A.P."/>
            <person name="Tomita M."/>
            <person name="Numata K."/>
            <person name="Arakawa K."/>
        </authorList>
    </citation>
    <scope>NUCLEOTIDE SEQUENCE</scope>
</reference>
<dbReference type="GO" id="GO:0071897">
    <property type="term" value="P:DNA biosynthetic process"/>
    <property type="evidence" value="ECO:0007669"/>
    <property type="project" value="UniProtKB-ARBA"/>
</dbReference>
<comment type="caution">
    <text evidence="2">The sequence shown here is derived from an EMBL/GenBank/DDBJ whole genome shotgun (WGS) entry which is preliminary data.</text>
</comment>
<name>A0A8X6PTT0_NEPPI</name>
<gene>
    <name evidence="2" type="primary">Tf2-9_188</name>
    <name evidence="2" type="ORF">NPIL_334631</name>
</gene>
<keyword evidence="3" id="KW-1185">Reference proteome</keyword>
<dbReference type="OrthoDB" id="6932368at2759"/>
<sequence length="153" mass="17782">MPKKMRLAQFLQGKPTIEVMLTYVSRGITSRRLFIKDKNTDLRLRGIIDSVTSLKVLARIDLIAELHGKQMFSHIYFVKAFHQIPINPANVLETAIRNPFSPFESLWMQFGLCNASSTFQCFIDEMTRNLPFVYDFVDDLLVHPKMKQRTQNT</sequence>